<dbReference type="EMBL" id="JAULSN010000007">
    <property type="protein sequence ID" value="KAK3367215.1"/>
    <property type="molecule type" value="Genomic_DNA"/>
</dbReference>
<reference evidence="4" key="1">
    <citation type="journal article" date="2023" name="Mol. Phylogenet. Evol.">
        <title>Genome-scale phylogeny and comparative genomics of the fungal order Sordariales.</title>
        <authorList>
            <person name="Hensen N."/>
            <person name="Bonometti L."/>
            <person name="Westerberg I."/>
            <person name="Brannstrom I.O."/>
            <person name="Guillou S."/>
            <person name="Cros-Aarteil S."/>
            <person name="Calhoun S."/>
            <person name="Haridas S."/>
            <person name="Kuo A."/>
            <person name="Mondo S."/>
            <person name="Pangilinan J."/>
            <person name="Riley R."/>
            <person name="LaButti K."/>
            <person name="Andreopoulos B."/>
            <person name="Lipzen A."/>
            <person name="Chen C."/>
            <person name="Yan M."/>
            <person name="Daum C."/>
            <person name="Ng V."/>
            <person name="Clum A."/>
            <person name="Steindorff A."/>
            <person name="Ohm R.A."/>
            <person name="Martin F."/>
            <person name="Silar P."/>
            <person name="Natvig D.O."/>
            <person name="Lalanne C."/>
            <person name="Gautier V."/>
            <person name="Ament-Velasquez S.L."/>
            <person name="Kruys A."/>
            <person name="Hutchinson M.I."/>
            <person name="Powell A.J."/>
            <person name="Barry K."/>
            <person name="Miller A.N."/>
            <person name="Grigoriev I.V."/>
            <person name="Debuchy R."/>
            <person name="Gladieux P."/>
            <person name="Hiltunen Thoren M."/>
            <person name="Johannesson H."/>
        </authorList>
    </citation>
    <scope>NUCLEOTIDE SEQUENCE</scope>
    <source>
        <strain evidence="4">CBS 958.72</strain>
    </source>
</reference>
<comment type="caution">
    <text evidence="4">The sequence shown here is derived from an EMBL/GenBank/DDBJ whole genome shotgun (WGS) entry which is preliminary data.</text>
</comment>
<gene>
    <name evidence="4" type="ORF">B0T24DRAFT_385828</name>
</gene>
<name>A0AAE0N1X5_9PEZI</name>
<dbReference type="InterPro" id="IPR058257">
    <property type="entry name" value="CorA-like_dom"/>
</dbReference>
<evidence type="ECO:0000256" key="2">
    <source>
        <dbReference type="SAM" id="Phobius"/>
    </source>
</evidence>
<keyword evidence="2" id="KW-0472">Membrane</keyword>
<protein>
    <recommendedName>
        <fullName evidence="3">CorA-like transporter domain-containing protein</fullName>
    </recommendedName>
</protein>
<dbReference type="AlphaFoldDB" id="A0AAE0N1X5"/>
<evidence type="ECO:0000313" key="4">
    <source>
        <dbReference type="EMBL" id="KAK3367215.1"/>
    </source>
</evidence>
<reference evidence="4" key="2">
    <citation type="submission" date="2023-06" db="EMBL/GenBank/DDBJ databases">
        <authorList>
            <consortium name="Lawrence Berkeley National Laboratory"/>
            <person name="Haridas S."/>
            <person name="Hensen N."/>
            <person name="Bonometti L."/>
            <person name="Westerberg I."/>
            <person name="Brannstrom I.O."/>
            <person name="Guillou S."/>
            <person name="Cros-Aarteil S."/>
            <person name="Calhoun S."/>
            <person name="Kuo A."/>
            <person name="Mondo S."/>
            <person name="Pangilinan J."/>
            <person name="Riley R."/>
            <person name="Labutti K."/>
            <person name="Andreopoulos B."/>
            <person name="Lipzen A."/>
            <person name="Chen C."/>
            <person name="Yanf M."/>
            <person name="Daum C."/>
            <person name="Ng V."/>
            <person name="Clum A."/>
            <person name="Steindorff A."/>
            <person name="Ohm R."/>
            <person name="Martin F."/>
            <person name="Silar P."/>
            <person name="Natvig D."/>
            <person name="Lalanne C."/>
            <person name="Gautier V."/>
            <person name="Ament-Velasquez S.L."/>
            <person name="Kruys A."/>
            <person name="Hutchinson M.I."/>
            <person name="Powell A.J."/>
            <person name="Barry K."/>
            <person name="Miller A.N."/>
            <person name="Grigoriev I.V."/>
            <person name="Debuchy R."/>
            <person name="Gladieux P."/>
            <person name="Thoren M.H."/>
            <person name="Johannesson H."/>
        </authorList>
    </citation>
    <scope>NUCLEOTIDE SEQUENCE</scope>
    <source>
        <strain evidence="4">CBS 958.72</strain>
    </source>
</reference>
<evidence type="ECO:0000256" key="1">
    <source>
        <dbReference type="SAM" id="MobiDB-lite"/>
    </source>
</evidence>
<keyword evidence="2" id="KW-1133">Transmembrane helix</keyword>
<dbReference type="Proteomes" id="UP001287356">
    <property type="component" value="Unassembled WGS sequence"/>
</dbReference>
<feature type="region of interest" description="Disordered" evidence="1">
    <location>
        <begin position="340"/>
        <end position="363"/>
    </location>
</feature>
<evidence type="ECO:0000313" key="5">
    <source>
        <dbReference type="Proteomes" id="UP001287356"/>
    </source>
</evidence>
<organism evidence="4 5">
    <name type="scientific">Lasiosphaeria ovina</name>
    <dbReference type="NCBI Taxonomy" id="92902"/>
    <lineage>
        <taxon>Eukaryota</taxon>
        <taxon>Fungi</taxon>
        <taxon>Dikarya</taxon>
        <taxon>Ascomycota</taxon>
        <taxon>Pezizomycotina</taxon>
        <taxon>Sordariomycetes</taxon>
        <taxon>Sordariomycetidae</taxon>
        <taxon>Sordariales</taxon>
        <taxon>Lasiosphaeriaceae</taxon>
        <taxon>Lasiosphaeria</taxon>
    </lineage>
</organism>
<dbReference type="Gene3D" id="1.20.58.340">
    <property type="entry name" value="Magnesium transport protein CorA, transmembrane region"/>
    <property type="match status" value="1"/>
</dbReference>
<feature type="transmembrane region" description="Helical" evidence="2">
    <location>
        <begin position="509"/>
        <end position="531"/>
    </location>
</feature>
<accession>A0AAE0N1X5</accession>
<proteinExistence type="predicted"/>
<feature type="transmembrane region" description="Helical" evidence="2">
    <location>
        <begin position="551"/>
        <end position="572"/>
    </location>
</feature>
<sequence length="604" mass="68830">MEFDPHDRLLDVCRNSFRYPRTLLKRLPRSILEQYQSYLEIHEANLFDSSKARILLWEAWSEGNRFEATEVKDLGLLNKHLIRAGNEPDPRYRHFFIESEHSRAPLNCSPAMLKLVLTFHQVDPSFLDCLLTFGDQDEPQDACLSQFQCHDALEIQDRLPYIPELGRSGKEIRCSFLLRSVESAPEATSWPWSIRQLAVYHSFDISNGRTVWITTKGNDLMQKRIMEDTIDMPALGASAGRDVSASFEAALGTLLIYFTWSAENWRWFVRDIENLVRQILAKAKTVPVDQKPHFVNAPPMMSAGLTTSSKTGSSQWNYPLSEKHGIFGSFKISQRSWRTSHPLNASPAPQPPPFGHAQPGERSRREMPDDILVLELFNYKDLQKLNNLGERLEGGLLAIDLILGVLRDISDNYKRLAESEDIGGDVKAKQSFTDSISRFLTKTRRITRSLETRQTQLISLQKKLKEGKTLFESLLQFRGLQVGRIFAEHGHKSALVMQNIAYRTEQETVTVRVITVTTLLFLPATFLSSFFQSGIINWDHGSGIGFRADVFKLFIAICVPFTAAALIGWLVANKWGSLRLRRKSLEDTRVTMDALVQQHHNLPV</sequence>
<keyword evidence="5" id="KW-1185">Reference proteome</keyword>
<feature type="domain" description="CorA-like transporter" evidence="3">
    <location>
        <begin position="12"/>
        <end position="283"/>
    </location>
</feature>
<keyword evidence="2" id="KW-0812">Transmembrane</keyword>
<evidence type="ECO:0000259" key="3">
    <source>
        <dbReference type="Pfam" id="PF26616"/>
    </source>
</evidence>
<dbReference type="Pfam" id="PF26616">
    <property type="entry name" value="CorA-like"/>
    <property type="match status" value="1"/>
</dbReference>